<keyword evidence="6" id="KW-1185">Reference proteome</keyword>
<dbReference type="SUPFAM" id="SSF46689">
    <property type="entry name" value="Homeodomain-like"/>
    <property type="match status" value="2"/>
</dbReference>
<dbReference type="Proteomes" id="UP001169063">
    <property type="component" value="Unassembled WGS sequence"/>
</dbReference>
<sequence>MVDRFVHVKGAAPGGWVAPSDGHVVLSEVADTVLPLAPRGLSVKLCLQGEEHYDFGGQKLVLRSGHMMVVQGETPGVATLPRSTPSLGMCIYLPPDQVDESLFPRIGSRAYVTAAGGSRLGRLALRTAARLHQRPELGPHAAPRLLAATLASLPQLQSETLQRFEALDCSKASTRRELLRRLELARVHLHENVDRLVSLSELSQLVNVSAFHLARSFSAAYGMPPAAYHADIRMKAARIRLLREGRRPSQVAHDLGYSDLRAFSRAFKRAVGSPPSLYVRGAA</sequence>
<evidence type="ECO:0000313" key="5">
    <source>
        <dbReference type="EMBL" id="MDO1559227.1"/>
    </source>
</evidence>
<dbReference type="SMART" id="SM00342">
    <property type="entry name" value="HTH_ARAC"/>
    <property type="match status" value="1"/>
</dbReference>
<keyword evidence="1" id="KW-0805">Transcription regulation</keyword>
<keyword evidence="3" id="KW-0804">Transcription</keyword>
<dbReference type="InterPro" id="IPR009057">
    <property type="entry name" value="Homeodomain-like_sf"/>
</dbReference>
<dbReference type="EMBL" id="JAUKTR010000002">
    <property type="protein sequence ID" value="MDO1559227.1"/>
    <property type="molecule type" value="Genomic_DNA"/>
</dbReference>
<evidence type="ECO:0000256" key="2">
    <source>
        <dbReference type="ARBA" id="ARBA00023125"/>
    </source>
</evidence>
<protein>
    <submittedName>
        <fullName evidence="5">AraC family transcriptional regulator</fullName>
    </submittedName>
</protein>
<organism evidence="5 6">
    <name type="scientific">Peiella sedimenti</name>
    <dbReference type="NCBI Taxonomy" id="3061083"/>
    <lineage>
        <taxon>Bacteria</taxon>
        <taxon>Pseudomonadati</taxon>
        <taxon>Pseudomonadota</taxon>
        <taxon>Alphaproteobacteria</taxon>
        <taxon>Caulobacterales</taxon>
        <taxon>Caulobacteraceae</taxon>
        <taxon>Peiella</taxon>
    </lineage>
</organism>
<dbReference type="Gene3D" id="1.10.10.60">
    <property type="entry name" value="Homeodomain-like"/>
    <property type="match status" value="2"/>
</dbReference>
<keyword evidence="2" id="KW-0238">DNA-binding</keyword>
<proteinExistence type="predicted"/>
<dbReference type="InterPro" id="IPR018060">
    <property type="entry name" value="HTH_AraC"/>
</dbReference>
<accession>A0ABT8SKY0</accession>
<evidence type="ECO:0000256" key="1">
    <source>
        <dbReference type="ARBA" id="ARBA00023015"/>
    </source>
</evidence>
<dbReference type="InterPro" id="IPR050204">
    <property type="entry name" value="AraC_XylS_family_regulators"/>
</dbReference>
<feature type="domain" description="HTH araC/xylS-type" evidence="4">
    <location>
        <begin position="183"/>
        <end position="281"/>
    </location>
</feature>
<dbReference type="PROSITE" id="PS01124">
    <property type="entry name" value="HTH_ARAC_FAMILY_2"/>
    <property type="match status" value="1"/>
</dbReference>
<dbReference type="RefSeq" id="WP_302109649.1">
    <property type="nucleotide sequence ID" value="NZ_JAUKTR010000002.1"/>
</dbReference>
<comment type="caution">
    <text evidence="5">The sequence shown here is derived from an EMBL/GenBank/DDBJ whole genome shotgun (WGS) entry which is preliminary data.</text>
</comment>
<evidence type="ECO:0000256" key="3">
    <source>
        <dbReference type="ARBA" id="ARBA00023163"/>
    </source>
</evidence>
<dbReference type="Pfam" id="PF12833">
    <property type="entry name" value="HTH_18"/>
    <property type="match status" value="1"/>
</dbReference>
<evidence type="ECO:0000259" key="4">
    <source>
        <dbReference type="PROSITE" id="PS01124"/>
    </source>
</evidence>
<evidence type="ECO:0000313" key="6">
    <source>
        <dbReference type="Proteomes" id="UP001169063"/>
    </source>
</evidence>
<gene>
    <name evidence="5" type="ORF">Q0812_07275</name>
</gene>
<dbReference type="PANTHER" id="PTHR46796">
    <property type="entry name" value="HTH-TYPE TRANSCRIPTIONAL ACTIVATOR RHAS-RELATED"/>
    <property type="match status" value="1"/>
</dbReference>
<reference evidence="5" key="1">
    <citation type="submission" date="2023-07" db="EMBL/GenBank/DDBJ databases">
        <title>Brevundimonas soil sp. nov., isolated from the soil of chemical plant.</title>
        <authorList>
            <person name="Wu N."/>
        </authorList>
    </citation>
    <scope>NUCLEOTIDE SEQUENCE</scope>
    <source>
        <strain evidence="5">XZ-24</strain>
    </source>
</reference>
<name>A0ABT8SKY0_9CAUL</name>